<gene>
    <name evidence="4" type="ORF">BD311DRAFT_304019</name>
</gene>
<keyword evidence="1" id="KW-0210">Decarboxylase</keyword>
<accession>A0A4Q9MNK8</accession>
<dbReference type="AlphaFoldDB" id="A0A4Q9MNK8"/>
<dbReference type="OrthoDB" id="5973539at2759"/>
<dbReference type="PANTHER" id="PTHR10067:SF13">
    <property type="entry name" value="PHOSPHATIDYLSERINE DECARBOXYLASE"/>
    <property type="match status" value="1"/>
</dbReference>
<protein>
    <submittedName>
        <fullName evidence="4">Phosphatidylserine decarboxylase-domain-containing protein</fullName>
    </submittedName>
</protein>
<evidence type="ECO:0000256" key="2">
    <source>
        <dbReference type="ARBA" id="ARBA00023239"/>
    </source>
</evidence>
<dbReference type="EMBL" id="ML143416">
    <property type="protein sequence ID" value="TBU29075.1"/>
    <property type="molecule type" value="Genomic_DNA"/>
</dbReference>
<name>A0A4Q9MNK8_9APHY</name>
<dbReference type="GO" id="GO:0008654">
    <property type="term" value="P:phospholipid biosynthetic process"/>
    <property type="evidence" value="ECO:0007669"/>
    <property type="project" value="InterPro"/>
</dbReference>
<dbReference type="GO" id="GO:0004609">
    <property type="term" value="F:phosphatidylserine decarboxylase activity"/>
    <property type="evidence" value="ECO:0007669"/>
    <property type="project" value="InterPro"/>
</dbReference>
<feature type="region of interest" description="Disordered" evidence="3">
    <location>
        <begin position="288"/>
        <end position="312"/>
    </location>
</feature>
<evidence type="ECO:0000256" key="1">
    <source>
        <dbReference type="ARBA" id="ARBA00022793"/>
    </source>
</evidence>
<evidence type="ECO:0000313" key="4">
    <source>
        <dbReference type="EMBL" id="TBU29075.1"/>
    </source>
</evidence>
<dbReference type="InterPro" id="IPR003817">
    <property type="entry name" value="PS_Dcarbxylase"/>
</dbReference>
<keyword evidence="2" id="KW-0456">Lyase</keyword>
<reference evidence="4" key="1">
    <citation type="submission" date="2019-01" db="EMBL/GenBank/DDBJ databases">
        <title>Draft genome sequences of three monokaryotic isolates of the white-rot basidiomycete fungus Dichomitus squalens.</title>
        <authorList>
            <consortium name="DOE Joint Genome Institute"/>
            <person name="Lopez S.C."/>
            <person name="Andreopoulos B."/>
            <person name="Pangilinan J."/>
            <person name="Lipzen A."/>
            <person name="Riley R."/>
            <person name="Ahrendt S."/>
            <person name="Ng V."/>
            <person name="Barry K."/>
            <person name="Daum C."/>
            <person name="Grigoriev I.V."/>
            <person name="Hilden K.S."/>
            <person name="Makela M.R."/>
            <person name="de Vries R.P."/>
        </authorList>
    </citation>
    <scope>NUCLEOTIDE SEQUENCE [LARGE SCALE GENOMIC DNA]</scope>
    <source>
        <strain evidence="4">OM18370.1</strain>
    </source>
</reference>
<dbReference type="Proteomes" id="UP000292957">
    <property type="component" value="Unassembled WGS sequence"/>
</dbReference>
<organism evidence="4">
    <name type="scientific">Dichomitus squalens</name>
    <dbReference type="NCBI Taxonomy" id="114155"/>
    <lineage>
        <taxon>Eukaryota</taxon>
        <taxon>Fungi</taxon>
        <taxon>Dikarya</taxon>
        <taxon>Basidiomycota</taxon>
        <taxon>Agaricomycotina</taxon>
        <taxon>Agaricomycetes</taxon>
        <taxon>Polyporales</taxon>
        <taxon>Polyporaceae</taxon>
        <taxon>Dichomitus</taxon>
    </lineage>
</organism>
<feature type="compositionally biased region" description="Basic and acidic residues" evidence="3">
    <location>
        <begin position="303"/>
        <end position="312"/>
    </location>
</feature>
<proteinExistence type="predicted"/>
<dbReference type="PANTHER" id="PTHR10067">
    <property type="entry name" value="PHOSPHATIDYLSERINE DECARBOXYLASE"/>
    <property type="match status" value="1"/>
</dbReference>
<sequence>MSYVPTTSIVQKLVAYFTKNPDFKTAFEQSFLLAHATGLKEFDTFNIHSVDDYIRFMDEFVHWKPTEDYSGKNVYYHICMFYFVLDLPPVRDHQSPIDPASRSPWRWLSDWLIEYAQEMGLWMDKPESIDEETIQTFANSPAYRDTPETDFFDQYPRPPNGWKNFNDFFARHINPTFRPIADREDPTAIVCPADCSFDGQWPINEATADVTTFDVKGVPWSISQLLDDEASGTYYGPAFAGGVFTHSFLNTTDYHRQHAPVSGRVLEAKVIPGLCYLEVVLKEADSKTPGGRPHLGMHRQIRPKKDDSRVVSHQEAIRRNAHRSQKVSAELVPDAPDSPGYQFIQARGLILIESDIGLVAVLPIGMAQVSSVVLSVKKGDYVEKGQEISCFHLGGSDIVMVFQKEAKVVLDQEMNTHYKFGSRIGTGQRVPKQTA</sequence>
<dbReference type="Pfam" id="PF02666">
    <property type="entry name" value="PS_Dcarbxylase"/>
    <property type="match status" value="1"/>
</dbReference>
<evidence type="ECO:0000256" key="3">
    <source>
        <dbReference type="SAM" id="MobiDB-lite"/>
    </source>
</evidence>